<dbReference type="InterPro" id="IPR052113">
    <property type="entry name" value="FYVE-type_Zinc_Finger"/>
</dbReference>
<dbReference type="PANTHER" id="PTHR39490">
    <property type="entry name" value="ARRESTIN DOMAIN-CONTAINING PROTEIN D"/>
    <property type="match status" value="1"/>
</dbReference>
<name>A0A9Q0LSB4_ANAIG</name>
<dbReference type="AlphaFoldDB" id="A0A9Q0LSB4"/>
<proteinExistence type="predicted"/>
<comment type="caution">
    <text evidence="6">The sequence shown here is derived from an EMBL/GenBank/DDBJ whole genome shotgun (WGS) entry which is preliminary data.</text>
</comment>
<dbReference type="Proteomes" id="UP001149090">
    <property type="component" value="Unassembled WGS sequence"/>
</dbReference>
<gene>
    <name evidence="6" type="ORF">M0811_05728</name>
</gene>
<reference evidence="6" key="1">
    <citation type="submission" date="2022-10" db="EMBL/GenBank/DDBJ databases">
        <title>Novel sulphate-reducing endosymbionts in the free-living metamonad Anaeramoeba.</title>
        <authorList>
            <person name="Jerlstrom-Hultqvist J."/>
            <person name="Cepicka I."/>
            <person name="Gallot-Lavallee L."/>
            <person name="Salas-Leiva D."/>
            <person name="Curtis B.A."/>
            <person name="Zahonova K."/>
            <person name="Pipaliya S."/>
            <person name="Dacks J."/>
            <person name="Roger A.J."/>
        </authorList>
    </citation>
    <scope>NUCLEOTIDE SEQUENCE</scope>
    <source>
        <strain evidence="6">BMAN</strain>
    </source>
</reference>
<accession>A0A9Q0LSB4</accession>
<feature type="domain" description="FYVE-type" evidence="5">
    <location>
        <begin position="47"/>
        <end position="107"/>
    </location>
</feature>
<dbReference type="GO" id="GO:0008270">
    <property type="term" value="F:zinc ion binding"/>
    <property type="evidence" value="ECO:0007669"/>
    <property type="project" value="UniProtKB-KW"/>
</dbReference>
<dbReference type="InterPro" id="IPR013083">
    <property type="entry name" value="Znf_RING/FYVE/PHD"/>
</dbReference>
<protein>
    <recommendedName>
        <fullName evidence="5">FYVE-type domain-containing protein</fullName>
    </recommendedName>
</protein>
<dbReference type="SUPFAM" id="SSF57903">
    <property type="entry name" value="FYVE/PHD zinc finger"/>
    <property type="match status" value="1"/>
</dbReference>
<dbReference type="PROSITE" id="PS50178">
    <property type="entry name" value="ZF_FYVE"/>
    <property type="match status" value="1"/>
</dbReference>
<dbReference type="InterPro" id="IPR017455">
    <property type="entry name" value="Znf_FYVE-rel"/>
</dbReference>
<organism evidence="6 7">
    <name type="scientific">Anaeramoeba ignava</name>
    <name type="common">Anaerobic marine amoeba</name>
    <dbReference type="NCBI Taxonomy" id="1746090"/>
    <lineage>
        <taxon>Eukaryota</taxon>
        <taxon>Metamonada</taxon>
        <taxon>Anaeramoebidae</taxon>
        <taxon>Anaeramoeba</taxon>
    </lineage>
</organism>
<dbReference type="OrthoDB" id="13570at2759"/>
<sequence>MKSSGNSKITALYFTKENQKLYSCDLAKNVFLWELPSKGIKSHFSPKKQAYVCYLCLSKFKSKRKKHHCKRCGQIVCPNCSQNRLILPNLHYFIPVRICDQCSRILK</sequence>
<dbReference type="InterPro" id="IPR011011">
    <property type="entry name" value="Znf_FYVE_PHD"/>
</dbReference>
<dbReference type="InterPro" id="IPR000306">
    <property type="entry name" value="Znf_FYVE"/>
</dbReference>
<evidence type="ECO:0000313" key="6">
    <source>
        <dbReference type="EMBL" id="KAJ5077629.1"/>
    </source>
</evidence>
<evidence type="ECO:0000256" key="4">
    <source>
        <dbReference type="PROSITE-ProRule" id="PRU00091"/>
    </source>
</evidence>
<evidence type="ECO:0000313" key="7">
    <source>
        <dbReference type="Proteomes" id="UP001149090"/>
    </source>
</evidence>
<dbReference type="SMART" id="SM00064">
    <property type="entry name" value="FYVE"/>
    <property type="match status" value="1"/>
</dbReference>
<keyword evidence="1" id="KW-0479">Metal-binding</keyword>
<dbReference type="PANTHER" id="PTHR39490:SF8">
    <property type="entry name" value="ZINC FINGER FYVE DOMAIN-CONTAINING PROTEIN 21"/>
    <property type="match status" value="1"/>
</dbReference>
<keyword evidence="3" id="KW-0862">Zinc</keyword>
<keyword evidence="7" id="KW-1185">Reference proteome</keyword>
<evidence type="ECO:0000256" key="3">
    <source>
        <dbReference type="ARBA" id="ARBA00022833"/>
    </source>
</evidence>
<dbReference type="EMBL" id="JAPDFW010000057">
    <property type="protein sequence ID" value="KAJ5077629.1"/>
    <property type="molecule type" value="Genomic_DNA"/>
</dbReference>
<dbReference type="Gene3D" id="3.30.40.10">
    <property type="entry name" value="Zinc/RING finger domain, C3HC4 (zinc finger)"/>
    <property type="match status" value="1"/>
</dbReference>
<keyword evidence="2 4" id="KW-0863">Zinc-finger</keyword>
<evidence type="ECO:0000259" key="5">
    <source>
        <dbReference type="PROSITE" id="PS50178"/>
    </source>
</evidence>
<evidence type="ECO:0000256" key="1">
    <source>
        <dbReference type="ARBA" id="ARBA00022723"/>
    </source>
</evidence>
<dbReference type="Pfam" id="PF01363">
    <property type="entry name" value="FYVE"/>
    <property type="match status" value="1"/>
</dbReference>
<evidence type="ECO:0000256" key="2">
    <source>
        <dbReference type="ARBA" id="ARBA00022771"/>
    </source>
</evidence>